<dbReference type="RefSeq" id="WP_005375473.1">
    <property type="nucleotide sequence ID" value="NZ_AEDR01000005.1"/>
</dbReference>
<evidence type="ECO:0000313" key="8">
    <source>
        <dbReference type="EMBL" id="EFL56935.1"/>
    </source>
</evidence>
<dbReference type="PANTHER" id="PTHR43865">
    <property type="entry name" value="RUBRERYTHRIN-RELATED"/>
    <property type="match status" value="1"/>
</dbReference>
<gene>
    <name evidence="8" type="primary">rbr</name>
    <name evidence="8" type="ORF">HMPREF9321_0256</name>
</gene>
<keyword evidence="4" id="KW-0249">Electron transport</keyword>
<proteinExistence type="predicted"/>
<sequence>MAELKGSNTEKNLQTAFAGESQAYQKYTYYAAAARKAGMNEIADYFEETAHNESAHAKVWFKALHGGDISADIEANLRDAAAGENYEHTTMYKDFADEAEKEGFTAIAFKMREVGKIEARHEARYLALAARVSGNKVFHNDQPVAWICANCGYIHVGEEAPKVCPVCAHPQAFFQRFVENID</sequence>
<name>E1L3V5_9FIRM</name>
<dbReference type="CDD" id="cd01041">
    <property type="entry name" value="Rubrerythrin"/>
    <property type="match status" value="1"/>
</dbReference>
<dbReference type="InterPro" id="IPR003251">
    <property type="entry name" value="Rr_diiron-bd_dom"/>
</dbReference>
<feature type="domain" description="Rubredoxin-like" evidence="6">
    <location>
        <begin position="143"/>
        <end position="177"/>
    </location>
</feature>
<evidence type="ECO:0000256" key="1">
    <source>
        <dbReference type="ARBA" id="ARBA00001965"/>
    </source>
</evidence>
<evidence type="ECO:0000259" key="7">
    <source>
        <dbReference type="PROSITE" id="PS50905"/>
    </source>
</evidence>
<feature type="domain" description="Ferritin-like diiron" evidence="7">
    <location>
        <begin position="3"/>
        <end position="136"/>
    </location>
</feature>
<dbReference type="PANTHER" id="PTHR43865:SF1">
    <property type="entry name" value="RUBRERYTHRIN-RELATED"/>
    <property type="match status" value="1"/>
</dbReference>
<comment type="caution">
    <text evidence="8">The sequence shown here is derived from an EMBL/GenBank/DDBJ whole genome shotgun (WGS) entry which is preliminary data.</text>
</comment>
<evidence type="ECO:0000256" key="3">
    <source>
        <dbReference type="ARBA" id="ARBA00022723"/>
    </source>
</evidence>
<dbReference type="PROSITE" id="PS50905">
    <property type="entry name" value="FERRITIN_LIKE"/>
    <property type="match status" value="1"/>
</dbReference>
<dbReference type="SUPFAM" id="SSF47240">
    <property type="entry name" value="Ferritin-like"/>
    <property type="match status" value="1"/>
</dbReference>
<evidence type="ECO:0000256" key="5">
    <source>
        <dbReference type="ARBA" id="ARBA00023004"/>
    </source>
</evidence>
<dbReference type="Gene3D" id="1.20.1260.10">
    <property type="match status" value="1"/>
</dbReference>
<dbReference type="InterPro" id="IPR012347">
    <property type="entry name" value="Ferritin-like"/>
</dbReference>
<dbReference type="eggNOG" id="COG1592">
    <property type="taxonomic scope" value="Bacteria"/>
</dbReference>
<dbReference type="InterPro" id="IPR024934">
    <property type="entry name" value="Rubredoxin-like_dom"/>
</dbReference>
<dbReference type="PROSITE" id="PS50903">
    <property type="entry name" value="RUBREDOXIN_LIKE"/>
    <property type="match status" value="1"/>
</dbReference>
<dbReference type="SUPFAM" id="SSF57802">
    <property type="entry name" value="Rubredoxin-like"/>
    <property type="match status" value="1"/>
</dbReference>
<reference evidence="8 9" key="1">
    <citation type="submission" date="2010-08" db="EMBL/GenBank/DDBJ databases">
        <authorList>
            <person name="Durkin A.S."/>
            <person name="Madupu R."/>
            <person name="Torralba M."/>
            <person name="Gillis M."/>
            <person name="Methe B."/>
            <person name="Sutton G."/>
            <person name="Nelson K.E."/>
        </authorList>
    </citation>
    <scope>NUCLEOTIDE SEQUENCE [LARGE SCALE GENOMIC DNA]</scope>
    <source>
        <strain evidence="8 9">ACS-049-V-Sch6</strain>
    </source>
</reference>
<dbReference type="NCBIfam" id="NF045767">
    <property type="entry name" value="RuberyRbr"/>
    <property type="match status" value="1"/>
</dbReference>
<dbReference type="GO" id="GO:0016491">
    <property type="term" value="F:oxidoreductase activity"/>
    <property type="evidence" value="ECO:0007669"/>
    <property type="project" value="InterPro"/>
</dbReference>
<dbReference type="Proteomes" id="UP000004211">
    <property type="component" value="Unassembled WGS sequence"/>
</dbReference>
<keyword evidence="3" id="KW-0479">Metal-binding</keyword>
<dbReference type="EMBL" id="AEDR01000005">
    <property type="protein sequence ID" value="EFL56935.1"/>
    <property type="molecule type" value="Genomic_DNA"/>
</dbReference>
<dbReference type="InterPro" id="IPR052364">
    <property type="entry name" value="Rubrerythrin"/>
</dbReference>
<dbReference type="InterPro" id="IPR009078">
    <property type="entry name" value="Ferritin-like_SF"/>
</dbReference>
<protein>
    <submittedName>
        <fullName evidence="8">Rubrerythrin</fullName>
    </submittedName>
</protein>
<keyword evidence="2" id="KW-0813">Transport</keyword>
<organism evidence="8 9">
    <name type="scientific">Veillonella atypica ACS-049-V-Sch6</name>
    <dbReference type="NCBI Taxonomy" id="866776"/>
    <lineage>
        <taxon>Bacteria</taxon>
        <taxon>Bacillati</taxon>
        <taxon>Bacillota</taxon>
        <taxon>Negativicutes</taxon>
        <taxon>Veillonellales</taxon>
        <taxon>Veillonellaceae</taxon>
        <taxon>Veillonella</taxon>
    </lineage>
</organism>
<dbReference type="InterPro" id="IPR009040">
    <property type="entry name" value="Ferritin-like_diiron"/>
</dbReference>
<dbReference type="Gene3D" id="2.20.28.10">
    <property type="match status" value="1"/>
</dbReference>
<dbReference type="Pfam" id="PF02915">
    <property type="entry name" value="Rubrerythrin"/>
    <property type="match status" value="1"/>
</dbReference>
<evidence type="ECO:0000256" key="2">
    <source>
        <dbReference type="ARBA" id="ARBA00022448"/>
    </source>
</evidence>
<evidence type="ECO:0000259" key="6">
    <source>
        <dbReference type="PROSITE" id="PS50903"/>
    </source>
</evidence>
<keyword evidence="5" id="KW-0408">Iron</keyword>
<accession>E1L3V5</accession>
<comment type="cofactor">
    <cofactor evidence="1">
        <name>Fe(3+)</name>
        <dbReference type="ChEBI" id="CHEBI:29034"/>
    </cofactor>
</comment>
<evidence type="ECO:0000256" key="4">
    <source>
        <dbReference type="ARBA" id="ARBA00022982"/>
    </source>
</evidence>
<evidence type="ECO:0000313" key="9">
    <source>
        <dbReference type="Proteomes" id="UP000004211"/>
    </source>
</evidence>
<dbReference type="CDD" id="cd00729">
    <property type="entry name" value="rubredoxin_SM"/>
    <property type="match status" value="1"/>
</dbReference>
<dbReference type="Pfam" id="PF21349">
    <property type="entry name" value="RUBY_RBDX"/>
    <property type="match status" value="1"/>
</dbReference>
<dbReference type="GO" id="GO:0005506">
    <property type="term" value="F:iron ion binding"/>
    <property type="evidence" value="ECO:0007669"/>
    <property type="project" value="InterPro"/>
</dbReference>
<dbReference type="AlphaFoldDB" id="E1L3V5"/>
<dbReference type="InterPro" id="IPR048574">
    <property type="entry name" value="RUBY_RBDX"/>
</dbReference>